<feature type="domain" description="ABC transporter" evidence="14">
    <location>
        <begin position="14"/>
        <end position="264"/>
    </location>
</feature>
<protein>
    <recommendedName>
        <fullName evidence="11">Nickel import system ATP-binding protein NikD</fullName>
        <ecNumber evidence="10">7.2.2.11</ecNumber>
    </recommendedName>
</protein>
<dbReference type="GO" id="GO:0005886">
    <property type="term" value="C:plasma membrane"/>
    <property type="evidence" value="ECO:0007669"/>
    <property type="project" value="UniProtKB-SubCell"/>
</dbReference>
<evidence type="ECO:0000256" key="6">
    <source>
        <dbReference type="ARBA" id="ARBA00022967"/>
    </source>
</evidence>
<keyword evidence="7" id="KW-0406">Ion transport</keyword>
<evidence type="ECO:0000256" key="13">
    <source>
        <dbReference type="SAM" id="MobiDB-lite"/>
    </source>
</evidence>
<dbReference type="InterPro" id="IPR017871">
    <property type="entry name" value="ABC_transporter-like_CS"/>
</dbReference>
<dbReference type="OrthoDB" id="18209at2157"/>
<dbReference type="GO" id="GO:0005524">
    <property type="term" value="F:ATP binding"/>
    <property type="evidence" value="ECO:0007669"/>
    <property type="project" value="UniProtKB-KW"/>
</dbReference>
<dbReference type="FunFam" id="3.40.50.300:FF:000016">
    <property type="entry name" value="Oligopeptide ABC transporter ATP-binding component"/>
    <property type="match status" value="1"/>
</dbReference>
<organism evidence="15 16">
    <name type="scientific">Halorubrum trapanicum</name>
    <dbReference type="NCBI Taxonomy" id="29284"/>
    <lineage>
        <taxon>Archaea</taxon>
        <taxon>Methanobacteriati</taxon>
        <taxon>Methanobacteriota</taxon>
        <taxon>Stenosarchaea group</taxon>
        <taxon>Halobacteria</taxon>
        <taxon>Halobacteriales</taxon>
        <taxon>Haloferacaceae</taxon>
        <taxon>Halorubrum</taxon>
    </lineage>
</organism>
<feature type="compositionally biased region" description="Basic and acidic residues" evidence="13">
    <location>
        <begin position="345"/>
        <end position="357"/>
    </location>
</feature>
<comment type="catalytic activity">
    <reaction evidence="12">
        <text>Ni(2+)(out) + ATP + H2O = Ni(2+)(in) + ADP + phosphate + H(+)</text>
        <dbReference type="Rhea" id="RHEA:15557"/>
        <dbReference type="ChEBI" id="CHEBI:15377"/>
        <dbReference type="ChEBI" id="CHEBI:15378"/>
        <dbReference type="ChEBI" id="CHEBI:30616"/>
        <dbReference type="ChEBI" id="CHEBI:43474"/>
        <dbReference type="ChEBI" id="CHEBI:49786"/>
        <dbReference type="ChEBI" id="CHEBI:456216"/>
        <dbReference type="EC" id="7.2.2.11"/>
    </reaction>
    <physiologicalReaction direction="left-to-right" evidence="12">
        <dbReference type="Rhea" id="RHEA:15558"/>
    </physiologicalReaction>
</comment>
<dbReference type="InterPro" id="IPR050388">
    <property type="entry name" value="ABC_Ni/Peptide_Import"/>
</dbReference>
<dbReference type="GO" id="GO:0015413">
    <property type="term" value="F:ABC-type nickel transporter activity"/>
    <property type="evidence" value="ECO:0007669"/>
    <property type="project" value="UniProtKB-EC"/>
</dbReference>
<evidence type="ECO:0000256" key="2">
    <source>
        <dbReference type="ARBA" id="ARBA00022448"/>
    </source>
</evidence>
<gene>
    <name evidence="15" type="ORF">J2744_002020</name>
</gene>
<dbReference type="PROSITE" id="PS00211">
    <property type="entry name" value="ABC_TRANSPORTER_1"/>
    <property type="match status" value="1"/>
</dbReference>
<evidence type="ECO:0000256" key="5">
    <source>
        <dbReference type="ARBA" id="ARBA00022840"/>
    </source>
</evidence>
<evidence type="ECO:0000259" key="14">
    <source>
        <dbReference type="PROSITE" id="PS50893"/>
    </source>
</evidence>
<evidence type="ECO:0000313" key="15">
    <source>
        <dbReference type="EMBL" id="MBP1902330.1"/>
    </source>
</evidence>
<evidence type="ECO:0000256" key="10">
    <source>
        <dbReference type="ARBA" id="ARBA00039098"/>
    </source>
</evidence>
<evidence type="ECO:0000256" key="8">
    <source>
        <dbReference type="ARBA" id="ARBA00023136"/>
    </source>
</evidence>
<keyword evidence="8" id="KW-0472">Membrane</keyword>
<dbReference type="InterPro" id="IPR003439">
    <property type="entry name" value="ABC_transporter-like_ATP-bd"/>
</dbReference>
<dbReference type="NCBIfam" id="TIGR01727">
    <property type="entry name" value="oligo_HPY"/>
    <property type="match status" value="1"/>
</dbReference>
<accession>A0A8J7ULK5</accession>
<keyword evidence="3" id="KW-1003">Cell membrane</keyword>
<keyword evidence="5 15" id="KW-0067">ATP-binding</keyword>
<dbReference type="SMART" id="SM00382">
    <property type="entry name" value="AAA"/>
    <property type="match status" value="1"/>
</dbReference>
<keyword evidence="2" id="KW-0813">Transport</keyword>
<keyword evidence="6" id="KW-1278">Translocase</keyword>
<name>A0A8J7ULK5_9EURY</name>
<dbReference type="InterPro" id="IPR013563">
    <property type="entry name" value="Oligopep_ABC_C"/>
</dbReference>
<evidence type="ECO:0000256" key="11">
    <source>
        <dbReference type="ARBA" id="ARBA00044143"/>
    </source>
</evidence>
<dbReference type="Pfam" id="PF08352">
    <property type="entry name" value="oligo_HPY"/>
    <property type="match status" value="1"/>
</dbReference>
<dbReference type="RefSeq" id="WP_210113209.1">
    <property type="nucleotide sequence ID" value="NZ_BAAADX010000002.1"/>
</dbReference>
<dbReference type="InterPro" id="IPR003593">
    <property type="entry name" value="AAA+_ATPase"/>
</dbReference>
<dbReference type="AlphaFoldDB" id="A0A8J7ULK5"/>
<evidence type="ECO:0000256" key="3">
    <source>
        <dbReference type="ARBA" id="ARBA00022475"/>
    </source>
</evidence>
<sequence length="374" mass="39935">MTRSRGGTDGTPLLSVRDLRTRIRTDDGWLHAVDGVSFDVDRGETVCLVGESGSGKSVTCESLTGLVPQPPAEVSSDAVEFDGESVADRSEAELRSIRGRRIAHVFQNPQSALDPVYTVGEQVTEPIRIHEDVSRSTARDRAVDLLRRVGIPRAGERLDSHPHEFSGGMQQRIAIAVALAGDPDLLIADEPTTAVDVTVQARLLDLFRSIAGDGTSMLLVTHDLRVVAAVADRVLVMYGGTIVERGPVEAVFSDPSHPYTQALFDSYGVSDGASIAERTARGEIPTDGCRFRAECPHAVDECAGGAQPAFRSVADSSDHAASCVHYGPDGDPSAIRENATSPMDSRAERGAERRSTDPAESPATPTPDTEGERR</sequence>
<reference evidence="15 16" key="1">
    <citation type="submission" date="2021-03" db="EMBL/GenBank/DDBJ databases">
        <title>Genomic Encyclopedia of Type Strains, Phase IV (KMG-IV): sequencing the most valuable type-strain genomes for metagenomic binning, comparative biology and taxonomic classification.</title>
        <authorList>
            <person name="Goeker M."/>
        </authorList>
    </citation>
    <scope>NUCLEOTIDE SEQUENCE [LARGE SCALE GENOMIC DNA]</scope>
    <source>
        <strain evidence="15 16">DSM 12287</strain>
    </source>
</reference>
<dbReference type="GO" id="GO:0015833">
    <property type="term" value="P:peptide transport"/>
    <property type="evidence" value="ECO:0007669"/>
    <property type="project" value="InterPro"/>
</dbReference>
<keyword evidence="16" id="KW-1185">Reference proteome</keyword>
<comment type="subcellular location">
    <subcellularLocation>
        <location evidence="1">Cell membrane</location>
        <topology evidence="1">Peripheral membrane protein</topology>
    </subcellularLocation>
</comment>
<dbReference type="PANTHER" id="PTHR43297">
    <property type="entry name" value="OLIGOPEPTIDE TRANSPORT ATP-BINDING PROTEIN APPD"/>
    <property type="match status" value="1"/>
</dbReference>
<keyword evidence="4" id="KW-0547">Nucleotide-binding</keyword>
<dbReference type="PROSITE" id="PS50893">
    <property type="entry name" value="ABC_TRANSPORTER_2"/>
    <property type="match status" value="1"/>
</dbReference>
<dbReference type="Pfam" id="PF00005">
    <property type="entry name" value="ABC_tran"/>
    <property type="match status" value="1"/>
</dbReference>
<comment type="caution">
    <text evidence="15">The sequence shown here is derived from an EMBL/GenBank/DDBJ whole genome shotgun (WGS) entry which is preliminary data.</text>
</comment>
<evidence type="ECO:0000256" key="4">
    <source>
        <dbReference type="ARBA" id="ARBA00022741"/>
    </source>
</evidence>
<evidence type="ECO:0000256" key="1">
    <source>
        <dbReference type="ARBA" id="ARBA00004202"/>
    </source>
</evidence>
<comment type="subunit">
    <text evidence="9">The complex is composed of two ATP-binding proteins (NikD and NikE), two transmembrane proteins (NikB and NikC) and a solute-binding protein (NikA).</text>
</comment>
<dbReference type="Proteomes" id="UP000770586">
    <property type="component" value="Unassembled WGS sequence"/>
</dbReference>
<dbReference type="Gene3D" id="3.40.50.300">
    <property type="entry name" value="P-loop containing nucleotide triphosphate hydrolases"/>
    <property type="match status" value="1"/>
</dbReference>
<evidence type="ECO:0000313" key="16">
    <source>
        <dbReference type="Proteomes" id="UP000770586"/>
    </source>
</evidence>
<dbReference type="CDD" id="cd03257">
    <property type="entry name" value="ABC_NikE_OppD_transporters"/>
    <property type="match status" value="1"/>
</dbReference>
<evidence type="ECO:0000256" key="12">
    <source>
        <dbReference type="ARBA" id="ARBA00048610"/>
    </source>
</evidence>
<evidence type="ECO:0000256" key="9">
    <source>
        <dbReference type="ARBA" id="ARBA00038669"/>
    </source>
</evidence>
<dbReference type="InterPro" id="IPR027417">
    <property type="entry name" value="P-loop_NTPase"/>
</dbReference>
<proteinExistence type="predicted"/>
<dbReference type="EC" id="7.2.2.11" evidence="10"/>
<dbReference type="EMBL" id="JAGGKE010000008">
    <property type="protein sequence ID" value="MBP1902330.1"/>
    <property type="molecule type" value="Genomic_DNA"/>
</dbReference>
<dbReference type="GO" id="GO:0016887">
    <property type="term" value="F:ATP hydrolysis activity"/>
    <property type="evidence" value="ECO:0007669"/>
    <property type="project" value="InterPro"/>
</dbReference>
<feature type="region of interest" description="Disordered" evidence="13">
    <location>
        <begin position="323"/>
        <end position="374"/>
    </location>
</feature>
<evidence type="ECO:0000256" key="7">
    <source>
        <dbReference type="ARBA" id="ARBA00023065"/>
    </source>
</evidence>
<dbReference type="SUPFAM" id="SSF52540">
    <property type="entry name" value="P-loop containing nucleoside triphosphate hydrolases"/>
    <property type="match status" value="1"/>
</dbReference>
<dbReference type="PANTHER" id="PTHR43297:SF13">
    <property type="entry name" value="NICKEL ABC TRANSPORTER, ATP-BINDING PROTEIN"/>
    <property type="match status" value="1"/>
</dbReference>